<dbReference type="Pfam" id="PF10106">
    <property type="entry name" value="DUF2345"/>
    <property type="match status" value="1"/>
</dbReference>
<evidence type="ECO:0000313" key="2">
    <source>
        <dbReference type="EMBL" id="OTQ52723.1"/>
    </source>
</evidence>
<sequence>MVTPKSAQISAQANITVTSGENTDISAVNDFRVAAGESISLYTVNNEMKLVANNGQVKVQAQANTMDLIADKTLSIVSTEAKIMAAAEKEIMLTSGGAYIKITGGNIFLHAPGTIEHKAATYPHSGPTSTNYAMPNFVRAPICIECLKTAAENAANMLEA</sequence>
<dbReference type="Proteomes" id="UP000194968">
    <property type="component" value="Unassembled WGS sequence"/>
</dbReference>
<dbReference type="InterPro" id="IPR018769">
    <property type="entry name" value="VgrG2_DUF2345"/>
</dbReference>
<proteinExistence type="predicted"/>
<dbReference type="AlphaFoldDB" id="A0A242NWQ9"/>
<evidence type="ECO:0000259" key="1">
    <source>
        <dbReference type="Pfam" id="PF10106"/>
    </source>
</evidence>
<feature type="domain" description="DUF2345" evidence="1">
    <location>
        <begin position="1"/>
        <end position="127"/>
    </location>
</feature>
<comment type="caution">
    <text evidence="2">The sequence shown here is derived from an EMBL/GenBank/DDBJ whole genome shotgun (WGS) entry which is preliminary data.</text>
</comment>
<protein>
    <recommendedName>
        <fullName evidence="1">DUF2345 domain-containing protein</fullName>
    </recommendedName>
</protein>
<dbReference type="EMBL" id="NASK01000070">
    <property type="protein sequence ID" value="OTQ52723.1"/>
    <property type="molecule type" value="Genomic_DNA"/>
</dbReference>
<reference evidence="2 3" key="1">
    <citation type="submission" date="2017-03" db="EMBL/GenBank/DDBJ databases">
        <title>Comparative genomics of honeybee gut symbionts reveal geographically distinct and subgroup specific antibiotic resistance.</title>
        <authorList>
            <person name="Ludvigsen J."/>
            <person name="Porcellato D."/>
            <person name="Labee-Lund T.M."/>
            <person name="Amdam G.V."/>
            <person name="Rudi K."/>
        </authorList>
    </citation>
    <scope>NUCLEOTIDE SEQUENCE [LARGE SCALE GENOMIC DNA]</scope>
    <source>
        <strain evidence="2 3">A-4-12</strain>
    </source>
</reference>
<accession>A0A242NWQ9</accession>
<gene>
    <name evidence="2" type="ORF">B6D06_01750</name>
</gene>
<organism evidence="2 3">
    <name type="scientific">Gilliamella apis</name>
    <dbReference type="NCBI Taxonomy" id="1970738"/>
    <lineage>
        <taxon>Bacteria</taxon>
        <taxon>Pseudomonadati</taxon>
        <taxon>Pseudomonadota</taxon>
        <taxon>Gammaproteobacteria</taxon>
        <taxon>Orbales</taxon>
        <taxon>Orbaceae</taxon>
        <taxon>Gilliamella</taxon>
    </lineage>
</organism>
<evidence type="ECO:0000313" key="3">
    <source>
        <dbReference type="Proteomes" id="UP000194968"/>
    </source>
</evidence>
<name>A0A242NWQ9_9GAMM</name>